<dbReference type="Gene3D" id="3.40.50.300">
    <property type="entry name" value="P-loop containing nucleotide triphosphate hydrolases"/>
    <property type="match status" value="1"/>
</dbReference>
<keyword evidence="2" id="KW-1185">Reference proteome</keyword>
<proteinExistence type="predicted"/>
<protein>
    <submittedName>
        <fullName evidence="1">Kinase</fullName>
    </submittedName>
</protein>
<dbReference type="Proteomes" id="UP000289784">
    <property type="component" value="Unassembled WGS sequence"/>
</dbReference>
<keyword evidence="1" id="KW-0418">Kinase</keyword>
<dbReference type="OrthoDB" id="455474at2"/>
<dbReference type="EMBL" id="SAWZ01000001">
    <property type="protein sequence ID" value="RXR08665.1"/>
    <property type="molecule type" value="Genomic_DNA"/>
</dbReference>
<dbReference type="RefSeq" id="WP_129469556.1">
    <property type="nucleotide sequence ID" value="NZ_SAWZ01000001.1"/>
</dbReference>
<gene>
    <name evidence="1" type="ORF">EPA99_02285</name>
</gene>
<accession>A0A4Q1JZB6</accession>
<reference evidence="1 2" key="1">
    <citation type="submission" date="2019-01" db="EMBL/GenBank/DDBJ databases">
        <title>Pseudoxanthomonas composti sp. nov., isolated from compost.</title>
        <authorList>
            <person name="Yang G."/>
        </authorList>
    </citation>
    <scope>NUCLEOTIDE SEQUENCE [LARGE SCALE GENOMIC DNA]</scope>
    <source>
        <strain evidence="1 2">GSS15</strain>
    </source>
</reference>
<name>A0A4Q1JZB6_9GAMM</name>
<dbReference type="AlphaFoldDB" id="A0A4Q1JZB6"/>
<organism evidence="1 2">
    <name type="scientific">Pseudoxanthomonas composti</name>
    <dbReference type="NCBI Taxonomy" id="2137479"/>
    <lineage>
        <taxon>Bacteria</taxon>
        <taxon>Pseudomonadati</taxon>
        <taxon>Pseudomonadota</taxon>
        <taxon>Gammaproteobacteria</taxon>
        <taxon>Lysobacterales</taxon>
        <taxon>Lysobacteraceae</taxon>
        <taxon>Pseudoxanthomonas</taxon>
    </lineage>
</organism>
<evidence type="ECO:0000313" key="2">
    <source>
        <dbReference type="Proteomes" id="UP000289784"/>
    </source>
</evidence>
<dbReference type="Pfam" id="PF03308">
    <property type="entry name" value="MeaB"/>
    <property type="match status" value="1"/>
</dbReference>
<evidence type="ECO:0000313" key="1">
    <source>
        <dbReference type="EMBL" id="RXR08665.1"/>
    </source>
</evidence>
<dbReference type="GO" id="GO:0016301">
    <property type="term" value="F:kinase activity"/>
    <property type="evidence" value="ECO:0007669"/>
    <property type="project" value="UniProtKB-KW"/>
</dbReference>
<dbReference type="InterPro" id="IPR027417">
    <property type="entry name" value="P-loop_NTPase"/>
</dbReference>
<keyword evidence="1" id="KW-0808">Transferase</keyword>
<comment type="caution">
    <text evidence="1">The sequence shown here is derived from an EMBL/GenBank/DDBJ whole genome shotgun (WGS) entry which is preliminary data.</text>
</comment>
<sequence>MAHSPHPAPAGFAPDIVEQALQAALALPAEVPVMAISGLQGSGKSTLTEQVAVLARARGHAVAVLSIDDVYLSHAQRQALARQVHPLLATRGPPGTHDVQQALDVLDALGAGRPVALPRFDKLADDPCPRECWPRVQAPVDLVLIEGWFLGTLPEAPQALVAPVNALEREEDPDGRWRRWCNQALAGAYQQLWARFDALLFLQPPGFEIVAEWRWQQEQHLQASQPGRGGMNRAQVARFVQHYERVSRQALRTLPAVAMRTLTLDAQRRVIDIG</sequence>
<dbReference type="SUPFAM" id="SSF52540">
    <property type="entry name" value="P-loop containing nucleoside triphosphate hydrolases"/>
    <property type="match status" value="1"/>
</dbReference>